<comment type="caution">
    <text evidence="2">The sequence shown here is derived from an EMBL/GenBank/DDBJ whole genome shotgun (WGS) entry which is preliminary data.</text>
</comment>
<sequence length="59" mass="6375">MNPHHTRTMVAPERPGPLPPDPPRQPPDRPSPMPPDPVPPDRPSPLPPDPAPEPGLPPH</sequence>
<feature type="region of interest" description="Disordered" evidence="1">
    <location>
        <begin position="1"/>
        <end position="59"/>
    </location>
</feature>
<protein>
    <submittedName>
        <fullName evidence="2">Uncharacterized protein</fullName>
    </submittedName>
</protein>
<organism evidence="2 3">
    <name type="scientific">Actinocatenispora rupis</name>
    <dbReference type="NCBI Taxonomy" id="519421"/>
    <lineage>
        <taxon>Bacteria</taxon>
        <taxon>Bacillati</taxon>
        <taxon>Actinomycetota</taxon>
        <taxon>Actinomycetes</taxon>
        <taxon>Micromonosporales</taxon>
        <taxon>Micromonosporaceae</taxon>
        <taxon>Actinocatenispora</taxon>
    </lineage>
</organism>
<evidence type="ECO:0000313" key="2">
    <source>
        <dbReference type="EMBL" id="GID12452.1"/>
    </source>
</evidence>
<dbReference type="Proteomes" id="UP000612808">
    <property type="component" value="Unassembled WGS sequence"/>
</dbReference>
<gene>
    <name evidence="2" type="ORF">Aru02nite_33410</name>
</gene>
<evidence type="ECO:0000313" key="3">
    <source>
        <dbReference type="Proteomes" id="UP000612808"/>
    </source>
</evidence>
<reference evidence="2" key="1">
    <citation type="submission" date="2021-01" db="EMBL/GenBank/DDBJ databases">
        <title>Whole genome shotgun sequence of Actinocatenispora rupis NBRC 107355.</title>
        <authorList>
            <person name="Komaki H."/>
            <person name="Tamura T."/>
        </authorList>
    </citation>
    <scope>NUCLEOTIDE SEQUENCE</scope>
    <source>
        <strain evidence="2">NBRC 107355</strain>
    </source>
</reference>
<evidence type="ECO:0000256" key="1">
    <source>
        <dbReference type="SAM" id="MobiDB-lite"/>
    </source>
</evidence>
<dbReference type="EMBL" id="BOMB01000019">
    <property type="protein sequence ID" value="GID12452.1"/>
    <property type="molecule type" value="Genomic_DNA"/>
</dbReference>
<keyword evidence="3" id="KW-1185">Reference proteome</keyword>
<dbReference type="AlphaFoldDB" id="A0A8J3J5R6"/>
<proteinExistence type="predicted"/>
<name>A0A8J3J5R6_9ACTN</name>
<accession>A0A8J3J5R6</accession>
<dbReference type="RefSeq" id="WP_203658431.1">
    <property type="nucleotide sequence ID" value="NZ_BAAAZM010000013.1"/>
</dbReference>
<feature type="compositionally biased region" description="Pro residues" evidence="1">
    <location>
        <begin position="14"/>
        <end position="59"/>
    </location>
</feature>